<dbReference type="RefSeq" id="WP_075691313.1">
    <property type="nucleotide sequence ID" value="NZ_CP009248.1"/>
</dbReference>
<name>A0A1L7CWC4_9CORY</name>
<dbReference type="PRINTS" id="PR00862">
    <property type="entry name" value="PROLIGOPTASE"/>
</dbReference>
<keyword evidence="1" id="KW-0378">Hydrolase</keyword>
<protein>
    <recommendedName>
        <fullName evidence="4">Acyl-peptide hydrolase</fullName>
    </recommendedName>
    <alternativeName>
        <fullName evidence="3">Acylaminoacyl-peptidase</fullName>
    </alternativeName>
</protein>
<dbReference type="STRING" id="1437874.CSPHI_02300"/>
<evidence type="ECO:0000313" key="8">
    <source>
        <dbReference type="Proteomes" id="UP000185469"/>
    </source>
</evidence>
<evidence type="ECO:0000256" key="2">
    <source>
        <dbReference type="ARBA" id="ARBA00022990"/>
    </source>
</evidence>
<organism evidence="7 8">
    <name type="scientific">Corynebacterium sphenisci DSM 44792</name>
    <dbReference type="NCBI Taxonomy" id="1437874"/>
    <lineage>
        <taxon>Bacteria</taxon>
        <taxon>Bacillati</taxon>
        <taxon>Actinomycetota</taxon>
        <taxon>Actinomycetes</taxon>
        <taxon>Mycobacteriales</taxon>
        <taxon>Corynebacteriaceae</taxon>
        <taxon>Corynebacterium</taxon>
    </lineage>
</organism>
<keyword evidence="2" id="KW-0007">Acetylation</keyword>
<keyword evidence="8" id="KW-1185">Reference proteome</keyword>
<dbReference type="InterPro" id="IPR011042">
    <property type="entry name" value="6-blade_b-propeller_TolB-like"/>
</dbReference>
<reference evidence="7 8" key="1">
    <citation type="submission" date="2014-08" db="EMBL/GenBank/DDBJ databases">
        <title>Complete genome sequence of Corynebacterium sphenisci CECT 5990(T) (=DSM 44792(T)), isolated from healthy wild penguins.</title>
        <authorList>
            <person name="Ruckert C."/>
            <person name="Albersmeier A."/>
            <person name="Winkler A."/>
            <person name="Kalinowski J."/>
        </authorList>
    </citation>
    <scope>NUCLEOTIDE SEQUENCE [LARGE SCALE GENOMIC DNA]</scope>
    <source>
        <strain evidence="7 8">DSM 44792</strain>
    </source>
</reference>
<dbReference type="OrthoDB" id="128799at2"/>
<dbReference type="Gene3D" id="2.120.10.30">
    <property type="entry name" value="TolB, C-terminal domain"/>
    <property type="match status" value="1"/>
</dbReference>
<dbReference type="PROSITE" id="PS00708">
    <property type="entry name" value="PRO_ENDOPEP_SER"/>
    <property type="match status" value="1"/>
</dbReference>
<dbReference type="AlphaFoldDB" id="A0A1L7CWC4"/>
<evidence type="ECO:0000256" key="5">
    <source>
        <dbReference type="ARBA" id="ARBA00045885"/>
    </source>
</evidence>
<dbReference type="GO" id="GO:0004252">
    <property type="term" value="F:serine-type endopeptidase activity"/>
    <property type="evidence" value="ECO:0007669"/>
    <property type="project" value="InterPro"/>
</dbReference>
<dbReference type="InterPro" id="IPR002470">
    <property type="entry name" value="Peptidase_S9A"/>
</dbReference>
<dbReference type="SUPFAM" id="SSF82171">
    <property type="entry name" value="DPP6 N-terminal domain-like"/>
    <property type="match status" value="1"/>
</dbReference>
<dbReference type="InterPro" id="IPR001375">
    <property type="entry name" value="Peptidase_S9_cat"/>
</dbReference>
<dbReference type="KEGG" id="csph:CSPHI_02300"/>
<sequence>MRQTYGSSLAPDGGSIAYLVRDGGYPRAVVARLGADGVSAERAIPLPVDGPVTRLAHSPDGAWLACEVAPRGSERLETWLVSTCAGAGPARQLRMEGDVRASLVTWDGATVAMDVVTGAAVAEARLVDPATGGARVLDRRTDARLVDAHLGHALMRVGPRGSRELLLVSPDGRWLPLLPPDPGAMTEEGVILPGAPDEDLAVLLITDHGGDRRRVLRVGVRGEATEVVELLAAADADVDELAVSEDGGAAAVLWNTGGVSSLEVLTLGARQSVRARRGVELAGMVAAGLSISADGSVLAVTVEGPGLPPAVEVLRTGSGRLEPLDPDRSAGLVRLSRADDAPELVRFTARDGLELSGWVYHDERGDEGPRPTYIHLHGGPERQARPGHHDILATLVDSGITVFTPNIRGSSGAGRAFQHADDRYGRFAAIKDVVDAAAFLVDAGIADPRRLAVGGRSYGGYLALLAAALEPGIFRAVVDACGMTSFASYFESTEPWLASAAYPKYGYPMHDAELLEAISPLTHAPDLRAPVLFIHGAADGAVPPAESDRMRRALLELGRTAELLLLPDEGHQFVKPRSRRRIAGELLRFLGEHGMLAEAARLRRFD</sequence>
<evidence type="ECO:0000256" key="1">
    <source>
        <dbReference type="ARBA" id="ARBA00022801"/>
    </source>
</evidence>
<dbReference type="PANTHER" id="PTHR42776">
    <property type="entry name" value="SERINE PEPTIDASE S9 FAMILY MEMBER"/>
    <property type="match status" value="1"/>
</dbReference>
<comment type="function">
    <text evidence="5">This enzyme catalyzes the hydrolysis of the N-terminal peptide bond of an N-acetylated peptide to generate an N-acetylated amino acid and a peptide with a free N-terminus. It preferentially cleaves off Ac-Ala, Ac-Met and Ac-Ser. Also, involved in the degradation of oxidized and glycated proteins.</text>
</comment>
<dbReference type="GO" id="GO:0006508">
    <property type="term" value="P:proteolysis"/>
    <property type="evidence" value="ECO:0007669"/>
    <property type="project" value="InterPro"/>
</dbReference>
<dbReference type="Pfam" id="PF00326">
    <property type="entry name" value="Peptidase_S9"/>
    <property type="match status" value="1"/>
</dbReference>
<dbReference type="InterPro" id="IPR002471">
    <property type="entry name" value="Pept_S9_AS"/>
</dbReference>
<dbReference type="Gene3D" id="3.40.50.1820">
    <property type="entry name" value="alpha/beta hydrolase"/>
    <property type="match status" value="1"/>
</dbReference>
<dbReference type="Proteomes" id="UP000185469">
    <property type="component" value="Chromosome"/>
</dbReference>
<dbReference type="PANTHER" id="PTHR42776:SF27">
    <property type="entry name" value="DIPEPTIDYL PEPTIDASE FAMILY MEMBER 6"/>
    <property type="match status" value="1"/>
</dbReference>
<dbReference type="InterPro" id="IPR029058">
    <property type="entry name" value="AB_hydrolase_fold"/>
</dbReference>
<proteinExistence type="predicted"/>
<accession>A0A1L7CWC4</accession>
<evidence type="ECO:0000256" key="4">
    <source>
        <dbReference type="ARBA" id="ARBA00032596"/>
    </source>
</evidence>
<feature type="domain" description="Peptidase S9 prolyl oligopeptidase catalytic" evidence="6">
    <location>
        <begin position="393"/>
        <end position="593"/>
    </location>
</feature>
<evidence type="ECO:0000313" key="7">
    <source>
        <dbReference type="EMBL" id="APT90092.1"/>
    </source>
</evidence>
<dbReference type="EMBL" id="CP009248">
    <property type="protein sequence ID" value="APT90092.1"/>
    <property type="molecule type" value="Genomic_DNA"/>
</dbReference>
<evidence type="ECO:0000259" key="6">
    <source>
        <dbReference type="Pfam" id="PF00326"/>
    </source>
</evidence>
<gene>
    <name evidence="7" type="ORF">CSPHI_02300</name>
</gene>
<evidence type="ECO:0000256" key="3">
    <source>
        <dbReference type="ARBA" id="ARBA00032284"/>
    </source>
</evidence>
<dbReference type="SUPFAM" id="SSF53474">
    <property type="entry name" value="alpha/beta-Hydrolases"/>
    <property type="match status" value="1"/>
</dbReference>